<comment type="caution">
    <text evidence="1">The sequence shown here is derived from an EMBL/GenBank/DDBJ whole genome shotgun (WGS) entry which is preliminary data.</text>
</comment>
<dbReference type="Proteomes" id="UP000033998">
    <property type="component" value="Unassembled WGS sequence"/>
</dbReference>
<accession>A0A837HQB2</accession>
<gene>
    <name evidence="1" type="ORF">UT27_C0007G0035</name>
</gene>
<evidence type="ECO:0000313" key="2">
    <source>
        <dbReference type="Proteomes" id="UP000033998"/>
    </source>
</evidence>
<proteinExistence type="predicted"/>
<dbReference type="AlphaFoldDB" id="A0A837HQB2"/>
<dbReference type="EMBL" id="LBWE01000007">
    <property type="protein sequence ID" value="KKR01555.1"/>
    <property type="molecule type" value="Genomic_DNA"/>
</dbReference>
<organism evidence="1 2">
    <name type="scientific">Candidatus Nomurabacteria bacterium GW2011_GWD2_39_12</name>
    <dbReference type="NCBI Taxonomy" id="1618759"/>
    <lineage>
        <taxon>Bacteria</taxon>
        <taxon>Candidatus Nomuraibacteriota</taxon>
    </lineage>
</organism>
<name>A0A837HQB2_9BACT</name>
<protein>
    <submittedName>
        <fullName evidence="1">Uncharacterized protein</fullName>
    </submittedName>
</protein>
<sequence length="83" mass="9759">MSVKQAVSRAWKGKPSQDVEYVLAIADSEVKGMFQMSNWHKDYKAPERWAFDAKEAPKELDKKYKNERFRMYGPMGYTSLIYT</sequence>
<reference evidence="1 2" key="1">
    <citation type="journal article" date="2015" name="Nature">
        <title>rRNA introns, odd ribosomes, and small enigmatic genomes across a large radiation of phyla.</title>
        <authorList>
            <person name="Brown C.T."/>
            <person name="Hug L.A."/>
            <person name="Thomas B.C."/>
            <person name="Sharon I."/>
            <person name="Castelle C.J."/>
            <person name="Singh A."/>
            <person name="Wilkins M.J."/>
            <person name="Williams K.H."/>
            <person name="Banfield J.F."/>
        </authorList>
    </citation>
    <scope>NUCLEOTIDE SEQUENCE [LARGE SCALE GENOMIC DNA]</scope>
</reference>
<evidence type="ECO:0000313" key="1">
    <source>
        <dbReference type="EMBL" id="KKR01555.1"/>
    </source>
</evidence>